<dbReference type="InterPro" id="IPR021884">
    <property type="entry name" value="Ice-bd_prot"/>
</dbReference>
<dbReference type="EMBL" id="KV784360">
    <property type="protein sequence ID" value="OEU14983.1"/>
    <property type="molecule type" value="Genomic_DNA"/>
</dbReference>
<proteinExistence type="inferred from homology"/>
<dbReference type="KEGG" id="fcy:FRACYDRAFT_226450"/>
<dbReference type="Pfam" id="PF11999">
    <property type="entry name" value="Ice_binding"/>
    <property type="match status" value="1"/>
</dbReference>
<organism evidence="4 5">
    <name type="scientific">Fragilariopsis cylindrus CCMP1102</name>
    <dbReference type="NCBI Taxonomy" id="635003"/>
    <lineage>
        <taxon>Eukaryota</taxon>
        <taxon>Sar</taxon>
        <taxon>Stramenopiles</taxon>
        <taxon>Ochrophyta</taxon>
        <taxon>Bacillariophyta</taxon>
        <taxon>Bacillariophyceae</taxon>
        <taxon>Bacillariophycidae</taxon>
        <taxon>Bacillariales</taxon>
        <taxon>Bacillariaceae</taxon>
        <taxon>Fragilariopsis</taxon>
    </lineage>
</organism>
<dbReference type="InParanoid" id="A0A1E7FAX1"/>
<protein>
    <recommendedName>
        <fullName evidence="6">Antifreeze protein</fullName>
    </recommendedName>
</protein>
<keyword evidence="2 3" id="KW-0732">Signal</keyword>
<evidence type="ECO:0000256" key="2">
    <source>
        <dbReference type="ARBA" id="ARBA00022729"/>
    </source>
</evidence>
<dbReference type="Proteomes" id="UP000095751">
    <property type="component" value="Unassembled WGS sequence"/>
</dbReference>
<evidence type="ECO:0000313" key="4">
    <source>
        <dbReference type="EMBL" id="OEU14983.1"/>
    </source>
</evidence>
<name>A0A1E7FAX1_9STRA</name>
<dbReference type="AlphaFoldDB" id="A0A1E7FAX1"/>
<gene>
    <name evidence="4" type="ORF">FRACYDRAFT_226450</name>
</gene>
<feature type="signal peptide" evidence="3">
    <location>
        <begin position="1"/>
        <end position="17"/>
    </location>
</feature>
<sequence>MMKLNLFILSATAMVNAVVSGNMFEEPTVNLRTAGDFAILSKAGISTVPDSVITGDIAVSPIAATAITGFTLTLDSSTTYSTSGQVSGHAMAADYTSPTSSKLTTAVSDMETAYTDAAARSTTDATYLNYGAGEIGGLTLKPGVYTFDRDVTISNGPLVFEVPAGGDPAKAVFIIKTSKSVKQAAATLVTLGPGVLASNIFWSVAQEFIMEDSAHMEGVLLVKTGVTMKTGSSLNGRVLAQTAVVLQVATIVEK</sequence>
<evidence type="ECO:0000313" key="5">
    <source>
        <dbReference type="Proteomes" id="UP000095751"/>
    </source>
</evidence>
<reference evidence="4 5" key="1">
    <citation type="submission" date="2016-09" db="EMBL/GenBank/DDBJ databases">
        <title>Extensive genetic diversity and differential bi-allelic expression allows diatom success in the polar Southern Ocean.</title>
        <authorList>
            <consortium name="DOE Joint Genome Institute"/>
            <person name="Mock T."/>
            <person name="Otillar R.P."/>
            <person name="Strauss J."/>
            <person name="Dupont C."/>
            <person name="Frickenhaus S."/>
            <person name="Maumus F."/>
            <person name="Mcmullan M."/>
            <person name="Sanges R."/>
            <person name="Schmutz J."/>
            <person name="Toseland A."/>
            <person name="Valas R."/>
            <person name="Veluchamy A."/>
            <person name="Ward B.J."/>
            <person name="Allen A."/>
            <person name="Barry K."/>
            <person name="Falciatore A."/>
            <person name="Ferrante M."/>
            <person name="Fortunato A.E."/>
            <person name="Gloeckner G."/>
            <person name="Gruber A."/>
            <person name="Hipkin R."/>
            <person name="Janech M."/>
            <person name="Kroth P."/>
            <person name="Leese F."/>
            <person name="Lindquist E."/>
            <person name="Lyon B.R."/>
            <person name="Martin J."/>
            <person name="Mayer C."/>
            <person name="Parker M."/>
            <person name="Quesneville H."/>
            <person name="Raymond J."/>
            <person name="Uhlig C."/>
            <person name="Valentin K.U."/>
            <person name="Worden A.Z."/>
            <person name="Armbrust E.V."/>
            <person name="Bowler C."/>
            <person name="Green B."/>
            <person name="Moulton V."/>
            <person name="Van Oosterhout C."/>
            <person name="Grigoriev I."/>
        </authorList>
    </citation>
    <scope>NUCLEOTIDE SEQUENCE [LARGE SCALE GENOMIC DNA]</scope>
    <source>
        <strain evidence="4 5">CCMP1102</strain>
    </source>
</reference>
<keyword evidence="5" id="KW-1185">Reference proteome</keyword>
<dbReference type="OrthoDB" id="10264374at2759"/>
<evidence type="ECO:0000256" key="3">
    <source>
        <dbReference type="SAM" id="SignalP"/>
    </source>
</evidence>
<evidence type="ECO:0000256" key="1">
    <source>
        <dbReference type="ARBA" id="ARBA00005445"/>
    </source>
</evidence>
<evidence type="ECO:0008006" key="6">
    <source>
        <dbReference type="Google" id="ProtNLM"/>
    </source>
</evidence>
<accession>A0A1E7FAX1</accession>
<feature type="chain" id="PRO_5009192897" description="Antifreeze protein" evidence="3">
    <location>
        <begin position="18"/>
        <end position="254"/>
    </location>
</feature>
<comment type="similarity">
    <text evidence="1">Belongs to the ice-binding protein family.</text>
</comment>